<dbReference type="RefSeq" id="WP_129719552.1">
    <property type="nucleotide sequence ID" value="NZ_LR214951.1"/>
</dbReference>
<dbReference type="OrthoDB" id="9818974at2"/>
<keyword evidence="1" id="KW-0812">Transmembrane</keyword>
<feature type="transmembrane region" description="Helical" evidence="1">
    <location>
        <begin position="595"/>
        <end position="620"/>
    </location>
</feature>
<proteinExistence type="predicted"/>
<name>A0A449A4J0_9BACT</name>
<protein>
    <submittedName>
        <fullName evidence="2">Uncharacterized protein</fullName>
    </submittedName>
</protein>
<dbReference type="KEGG" id="mnu:NCTC10166_00103"/>
<keyword evidence="3" id="KW-1185">Reference proteome</keyword>
<reference evidence="2 3" key="1">
    <citation type="submission" date="2019-01" db="EMBL/GenBank/DDBJ databases">
        <authorList>
            <consortium name="Pathogen Informatics"/>
        </authorList>
    </citation>
    <scope>NUCLEOTIDE SEQUENCE [LARGE SCALE GENOMIC DNA]</scope>
    <source>
        <strain evidence="2 3">NCTC10166</strain>
    </source>
</reference>
<organism evidence="2 3">
    <name type="scientific">Mesomycoplasma neurolyticum</name>
    <dbReference type="NCBI Taxonomy" id="2120"/>
    <lineage>
        <taxon>Bacteria</taxon>
        <taxon>Bacillati</taxon>
        <taxon>Mycoplasmatota</taxon>
        <taxon>Mycoplasmoidales</taxon>
        <taxon>Metamycoplasmataceae</taxon>
        <taxon>Mesomycoplasma</taxon>
    </lineage>
</organism>
<sequence length="621" mass="73081">MILKFYCSKIKNKKTGEFEYRFKAMKEKEYKIFHSLEETIEHLKSLKLNATMWLRENEVFVSSIKTRIDEDQENVEVEIVHFKNKKEEDITTSVEKEVVEIPTPIYDIPVEVEQPEILTQSNYTITTASFNLDDVQAIKEEIIAKRATREYVIEEGYVSDLDDIDIHHKNLDDTCELCIGDTSTYHLTDTHMHNLNVLDNEEPTDEVIYEYQEEVIESEPTFSVDETEKYEYIEIEPTPEPDFECQDCKLLQNENELLDEFSPCHGCEVANLLPEAEEIIFEPEPEFDPTNDLLYGKYPEYDEFEEQPECPRCNNLWSDDEFSNNLIQQEGMSEWEFKEDYIVESEVDRWTSALGSECNCENNEVCMNLDEEILDLNTQISALEETVPAPIVEEEIQICEECEKDKNDFIKEEEDHLAKLNIHGHQWEEHELWCRECKIINADISLWEYNSRTQKIMDESPEIGHDLCSMDWEIDKDPLSIDVLKDDILDEKEMVVDLSRDDLVVSGKVLTYNQNENIIDDGNYVLWNQVTNEIIPVNVMDITDINARDNLHVRMADEINIINRDCVEVSKEDTEYAVERNENFLVETLWTRTNFALWFILWITIAIFILLFIIFMILFFV</sequence>
<keyword evidence="1" id="KW-1133">Transmembrane helix</keyword>
<dbReference type="Proteomes" id="UP000289440">
    <property type="component" value="Chromosome"/>
</dbReference>
<gene>
    <name evidence="2" type="ORF">NCTC10166_00103</name>
</gene>
<dbReference type="EMBL" id="LR214951">
    <property type="protein sequence ID" value="VEU59148.1"/>
    <property type="molecule type" value="Genomic_DNA"/>
</dbReference>
<evidence type="ECO:0000313" key="3">
    <source>
        <dbReference type="Proteomes" id="UP000289440"/>
    </source>
</evidence>
<accession>A0A449A4J0</accession>
<keyword evidence="1" id="KW-0472">Membrane</keyword>
<evidence type="ECO:0000313" key="2">
    <source>
        <dbReference type="EMBL" id="VEU59148.1"/>
    </source>
</evidence>
<dbReference type="AlphaFoldDB" id="A0A449A4J0"/>
<evidence type="ECO:0000256" key="1">
    <source>
        <dbReference type="SAM" id="Phobius"/>
    </source>
</evidence>